<dbReference type="EMBL" id="UOFI01000071">
    <property type="protein sequence ID" value="VAW65977.1"/>
    <property type="molecule type" value="Genomic_DNA"/>
</dbReference>
<keyword evidence="2" id="KW-0812">Transmembrane</keyword>
<evidence type="ECO:0000313" key="3">
    <source>
        <dbReference type="EMBL" id="VAW65977.1"/>
    </source>
</evidence>
<evidence type="ECO:0000256" key="1">
    <source>
        <dbReference type="SAM" id="Coils"/>
    </source>
</evidence>
<dbReference type="GO" id="GO:0005886">
    <property type="term" value="C:plasma membrane"/>
    <property type="evidence" value="ECO:0007669"/>
    <property type="project" value="TreeGrafter"/>
</dbReference>
<evidence type="ECO:0008006" key="4">
    <source>
        <dbReference type="Google" id="ProtNLM"/>
    </source>
</evidence>
<dbReference type="NCBIfam" id="TIGR03007">
    <property type="entry name" value="pepcterm_ChnLen"/>
    <property type="match status" value="1"/>
</dbReference>
<feature type="transmembrane region" description="Helical" evidence="2">
    <location>
        <begin position="488"/>
        <end position="507"/>
    </location>
</feature>
<evidence type="ECO:0000256" key="2">
    <source>
        <dbReference type="SAM" id="Phobius"/>
    </source>
</evidence>
<dbReference type="SUPFAM" id="SSF58100">
    <property type="entry name" value="Bacterial hemolysins"/>
    <property type="match status" value="1"/>
</dbReference>
<dbReference type="InterPro" id="IPR014345">
    <property type="entry name" value="XrtA_polysacc_chain"/>
</dbReference>
<feature type="coiled-coil region" evidence="1">
    <location>
        <begin position="280"/>
        <end position="364"/>
    </location>
</feature>
<proteinExistence type="predicted"/>
<name>A0A3B0XRU5_9ZZZZ</name>
<reference evidence="3" key="1">
    <citation type="submission" date="2018-06" db="EMBL/GenBank/DDBJ databases">
        <authorList>
            <person name="Zhirakovskaya E."/>
        </authorList>
    </citation>
    <scope>NUCLEOTIDE SEQUENCE</scope>
</reference>
<organism evidence="3">
    <name type="scientific">hydrothermal vent metagenome</name>
    <dbReference type="NCBI Taxonomy" id="652676"/>
    <lineage>
        <taxon>unclassified sequences</taxon>
        <taxon>metagenomes</taxon>
        <taxon>ecological metagenomes</taxon>
    </lineage>
</organism>
<keyword evidence="1" id="KW-0175">Coiled coil</keyword>
<accession>A0A3B0XRU5</accession>
<dbReference type="PANTHER" id="PTHR32309">
    <property type="entry name" value="TYROSINE-PROTEIN KINASE"/>
    <property type="match status" value="1"/>
</dbReference>
<keyword evidence="2" id="KW-0472">Membrane</keyword>
<keyword evidence="2" id="KW-1133">Transmembrane helix</keyword>
<dbReference type="AlphaFoldDB" id="A0A3B0XRU5"/>
<dbReference type="GO" id="GO:0004713">
    <property type="term" value="F:protein tyrosine kinase activity"/>
    <property type="evidence" value="ECO:0007669"/>
    <property type="project" value="TreeGrafter"/>
</dbReference>
<protein>
    <recommendedName>
        <fullName evidence="4">Polysaccharide chain length determinant N-terminal domain-containing protein</fullName>
    </recommendedName>
</protein>
<dbReference type="PANTHER" id="PTHR32309:SF13">
    <property type="entry name" value="FERRIC ENTEROBACTIN TRANSPORT PROTEIN FEPE"/>
    <property type="match status" value="1"/>
</dbReference>
<feature type="coiled-coil region" evidence="1">
    <location>
        <begin position="161"/>
        <end position="238"/>
    </location>
</feature>
<dbReference type="InterPro" id="IPR050445">
    <property type="entry name" value="Bact_polysacc_biosynth/exp"/>
</dbReference>
<feature type="transmembrane region" description="Helical" evidence="2">
    <location>
        <begin position="21"/>
        <end position="41"/>
    </location>
</feature>
<feature type="transmembrane region" description="Helical" evidence="2">
    <location>
        <begin position="427"/>
        <end position="450"/>
    </location>
</feature>
<gene>
    <name evidence="3" type="ORF">MNBD_GAMMA09-244</name>
</gene>
<sequence length="516" mass="59067">MRLPLEEVLTTLMGEVIARRNTIFLFFVVISLILLAVGTVWPKRYTAFSIIQADSTNILQPLMQGTAEATRVTDYAGNAREIIFGEVIMSQVLEDAGWLKNNPSELEQAQFQKEIKKHLKVDGIGKNLIKIEYTDNKSMRAYITAKRISELFIQEGEKSKMNESQAAYEFIKKQVDEYLNKLTEVEEELRNFRSNNPDARPGLDVEVSTRINRLTRDIENTQLKLSETVIRIESLREQLSGEAAITISQSKEGQYRSKIADLQTRLETLRLDYQDTYPDIVRLKHQIEDLKESMKTEIEQREQAISLARTTGKNYVDEAISLNPLYQQLRSNASATETEIQTLRARLKEMNRMLEGEYARARRIHGGETALSKLTRNYQVNQEIYQDLLRRMERARVSKNLDQENQGLTFKVQEPAKIPLIPTGLRFMHFVLAGLILGLAVPIGLIYVMLQIDPRIRFSKVISEELNIPVLAEISQISSASEIRRSKVNVMVLATGFAMVLVIYGYVGWLKYIGQL</sequence>